<comment type="similarity">
    <text evidence="1">Belongs to the LysR transcriptional regulatory family.</text>
</comment>
<dbReference type="GO" id="GO:0003700">
    <property type="term" value="F:DNA-binding transcription factor activity"/>
    <property type="evidence" value="ECO:0007669"/>
    <property type="project" value="InterPro"/>
</dbReference>
<keyword evidence="4" id="KW-0804">Transcription</keyword>
<gene>
    <name evidence="6" type="ordered locus">ABO_0146</name>
</gene>
<evidence type="ECO:0000256" key="4">
    <source>
        <dbReference type="ARBA" id="ARBA00023163"/>
    </source>
</evidence>
<evidence type="ECO:0000256" key="2">
    <source>
        <dbReference type="ARBA" id="ARBA00023015"/>
    </source>
</evidence>
<dbReference type="GO" id="GO:0000976">
    <property type="term" value="F:transcription cis-regulatory region binding"/>
    <property type="evidence" value="ECO:0007669"/>
    <property type="project" value="TreeGrafter"/>
</dbReference>
<dbReference type="PANTHER" id="PTHR30126:SF94">
    <property type="entry name" value="LYSR FAMILY TRANSCRIPTIONAL REGULATOR"/>
    <property type="match status" value="1"/>
</dbReference>
<dbReference type="CDD" id="cd08420">
    <property type="entry name" value="PBP2_CysL_like"/>
    <property type="match status" value="1"/>
</dbReference>
<dbReference type="InterPro" id="IPR036388">
    <property type="entry name" value="WH-like_DNA-bd_sf"/>
</dbReference>
<evidence type="ECO:0000259" key="5">
    <source>
        <dbReference type="PROSITE" id="PS50931"/>
    </source>
</evidence>
<keyword evidence="2" id="KW-0805">Transcription regulation</keyword>
<dbReference type="KEGG" id="abo:ABO_0146"/>
<dbReference type="AlphaFoldDB" id="Q0VTC6"/>
<accession>Q0VTC6</accession>
<dbReference type="PROSITE" id="PS50931">
    <property type="entry name" value="HTH_LYSR"/>
    <property type="match status" value="1"/>
</dbReference>
<evidence type="ECO:0000313" key="6">
    <source>
        <dbReference type="EMBL" id="CAL15594.1"/>
    </source>
</evidence>
<name>Q0VTC6_ALCBS</name>
<sequence>MVMRYTLRQLEVFLAIAHFENVSHAAHHLSMSQSAASGALKELEGLYDIKFFERAGKRLKLNELGRQFWPRAEALLAQARELESDLQSRRDLGRLNVGATLTIGNYLAVAIMADYMAQQPGARVHLEVANTRSIVDRVLSFELDLGLIEGELNHPDLELLPWREDELVVFCSPDHPLSSKQALTDEDLRAAHWIVRESGSGTRQTFERALHGLVAELDLALELEHTEAIKRAVETGLGISCLSRVCLQEAFKRGSLVELSVPHRDFNREFYFVLHRQKYRSPGIERWLELCRASVQ</sequence>
<dbReference type="Gene3D" id="1.10.10.10">
    <property type="entry name" value="Winged helix-like DNA-binding domain superfamily/Winged helix DNA-binding domain"/>
    <property type="match status" value="1"/>
</dbReference>
<dbReference type="InterPro" id="IPR005119">
    <property type="entry name" value="LysR_subst-bd"/>
</dbReference>
<protein>
    <submittedName>
        <fullName evidence="6">Transcriptional regulator, LysR family</fullName>
    </submittedName>
</protein>
<keyword evidence="3" id="KW-0238">DNA-binding</keyword>
<dbReference type="Proteomes" id="UP000008871">
    <property type="component" value="Chromosome"/>
</dbReference>
<dbReference type="SUPFAM" id="SSF53850">
    <property type="entry name" value="Periplasmic binding protein-like II"/>
    <property type="match status" value="1"/>
</dbReference>
<dbReference type="STRING" id="393595.ABO_0146"/>
<evidence type="ECO:0000313" key="7">
    <source>
        <dbReference type="Proteomes" id="UP000008871"/>
    </source>
</evidence>
<dbReference type="InterPro" id="IPR036390">
    <property type="entry name" value="WH_DNA-bd_sf"/>
</dbReference>
<dbReference type="NCBIfam" id="NF008095">
    <property type="entry name" value="PRK10837.1"/>
    <property type="match status" value="1"/>
</dbReference>
<reference evidence="6 7" key="1">
    <citation type="journal article" date="2006" name="Nat. Biotechnol.">
        <title>Genome sequence of the ubiquitous hydrocarbon-degrading marine bacterium Alcanivorax borkumensis.</title>
        <authorList>
            <person name="Schneiker S."/>
            <person name="Martins dos Santos V.A.P."/>
            <person name="Bartels D."/>
            <person name="Bekel T."/>
            <person name="Brecht M."/>
            <person name="Buhrmester J."/>
            <person name="Chernikova T.N."/>
            <person name="Denaro R."/>
            <person name="Ferrer M."/>
            <person name="Gertler C."/>
            <person name="Goesmann A."/>
            <person name="Golyshina O.V."/>
            <person name="Kaminski F."/>
            <person name="Khachane A.N."/>
            <person name="Lang S."/>
            <person name="Linke B."/>
            <person name="McHardy A.C."/>
            <person name="Meyer F."/>
            <person name="Nechitaylo T."/>
            <person name="Puehler A."/>
            <person name="Regenhardt D."/>
            <person name="Rupp O."/>
            <person name="Sabirova J.S."/>
            <person name="Selbitschka W."/>
            <person name="Yakimov M.M."/>
            <person name="Timmis K.N."/>
            <person name="Vorhoelter F.-J."/>
            <person name="Weidner S."/>
            <person name="Kaiser O."/>
            <person name="Golyshin P.N."/>
        </authorList>
    </citation>
    <scope>NUCLEOTIDE SEQUENCE [LARGE SCALE GENOMIC DNA]</scope>
    <source>
        <strain evidence="7">ATCC 700651 / DSM 11573 / NCIMB 13689 / SK2</strain>
    </source>
</reference>
<evidence type="ECO:0000256" key="3">
    <source>
        <dbReference type="ARBA" id="ARBA00023125"/>
    </source>
</evidence>
<dbReference type="InterPro" id="IPR000847">
    <property type="entry name" value="LysR_HTH_N"/>
</dbReference>
<feature type="domain" description="HTH lysR-type" evidence="5">
    <location>
        <begin position="5"/>
        <end position="62"/>
    </location>
</feature>
<dbReference type="EMBL" id="AM286690">
    <property type="protein sequence ID" value="CAL15594.1"/>
    <property type="molecule type" value="Genomic_DNA"/>
</dbReference>
<dbReference type="SUPFAM" id="SSF46785">
    <property type="entry name" value="Winged helix' DNA-binding domain"/>
    <property type="match status" value="1"/>
</dbReference>
<dbReference type="PANTHER" id="PTHR30126">
    <property type="entry name" value="HTH-TYPE TRANSCRIPTIONAL REGULATOR"/>
    <property type="match status" value="1"/>
</dbReference>
<keyword evidence="7" id="KW-1185">Reference proteome</keyword>
<dbReference type="Pfam" id="PF00126">
    <property type="entry name" value="HTH_1"/>
    <property type="match status" value="1"/>
</dbReference>
<dbReference type="HOGENOM" id="CLU_039613_6_1_6"/>
<dbReference type="Gene3D" id="3.40.190.290">
    <property type="match status" value="1"/>
</dbReference>
<dbReference type="Pfam" id="PF03466">
    <property type="entry name" value="LysR_substrate"/>
    <property type="match status" value="1"/>
</dbReference>
<proteinExistence type="inferred from homology"/>
<dbReference type="eggNOG" id="COG0583">
    <property type="taxonomic scope" value="Bacteria"/>
</dbReference>
<organism evidence="6 7">
    <name type="scientific">Alcanivorax borkumensis (strain ATCC 700651 / DSM 11573 / NCIMB 13689 / SK2)</name>
    <dbReference type="NCBI Taxonomy" id="393595"/>
    <lineage>
        <taxon>Bacteria</taxon>
        <taxon>Pseudomonadati</taxon>
        <taxon>Pseudomonadota</taxon>
        <taxon>Gammaproteobacteria</taxon>
        <taxon>Oceanospirillales</taxon>
        <taxon>Alcanivoracaceae</taxon>
        <taxon>Alcanivorax</taxon>
    </lineage>
</organism>
<evidence type="ECO:0000256" key="1">
    <source>
        <dbReference type="ARBA" id="ARBA00009437"/>
    </source>
</evidence>